<evidence type="ECO:0000256" key="10">
    <source>
        <dbReference type="ARBA" id="ARBA00023098"/>
    </source>
</evidence>
<name>A0A2R4WIE4_9HYPH</name>
<keyword evidence="13" id="KW-1185">Reference proteome</keyword>
<organism evidence="12 13">
    <name type="scientific">Methylobacterium currus</name>
    <dbReference type="NCBI Taxonomy" id="2051553"/>
    <lineage>
        <taxon>Bacteria</taxon>
        <taxon>Pseudomonadati</taxon>
        <taxon>Pseudomonadota</taxon>
        <taxon>Alphaproteobacteria</taxon>
        <taxon>Hyphomicrobiales</taxon>
        <taxon>Methylobacteriaceae</taxon>
        <taxon>Methylobacterium</taxon>
    </lineage>
</organism>
<keyword evidence="5" id="KW-0444">Lipid biosynthesis</keyword>
<dbReference type="InterPro" id="IPR020568">
    <property type="entry name" value="Ribosomal_Su5_D2-typ_SF"/>
</dbReference>
<dbReference type="OrthoDB" id="9802746at2"/>
<keyword evidence="8" id="KW-0378">Hydrolase</keyword>
<dbReference type="Pfam" id="PF03331">
    <property type="entry name" value="LpxC"/>
    <property type="match status" value="2"/>
</dbReference>
<dbReference type="Gene3D" id="3.30.1700.10">
    <property type="entry name" value="lpxc deacetylase, domain 2"/>
    <property type="match status" value="2"/>
</dbReference>
<evidence type="ECO:0000256" key="6">
    <source>
        <dbReference type="ARBA" id="ARBA00022556"/>
    </source>
</evidence>
<dbReference type="SUPFAM" id="SSF54211">
    <property type="entry name" value="Ribosomal protein S5 domain 2-like"/>
    <property type="match status" value="2"/>
</dbReference>
<evidence type="ECO:0000256" key="3">
    <source>
        <dbReference type="ARBA" id="ARBA00005002"/>
    </source>
</evidence>
<dbReference type="Proteomes" id="UP000244755">
    <property type="component" value="Chromosome 1"/>
</dbReference>
<comment type="function">
    <text evidence="2">Catalyzes the hydrolysis of UDP-3-O-myristoyl-N-acetylglucosamine to form UDP-3-O-myristoylglucosamine and acetate, the committed step in lipid A biosynthesis.</text>
</comment>
<dbReference type="RefSeq" id="WP_099953171.1">
    <property type="nucleotide sequence ID" value="NZ_CP028843.1"/>
</dbReference>
<dbReference type="AlphaFoldDB" id="A0A2R4WIE4"/>
<evidence type="ECO:0000256" key="2">
    <source>
        <dbReference type="ARBA" id="ARBA00002923"/>
    </source>
</evidence>
<comment type="cofactor">
    <cofactor evidence="1">
        <name>Zn(2+)</name>
        <dbReference type="ChEBI" id="CHEBI:29105"/>
    </cofactor>
</comment>
<evidence type="ECO:0000256" key="7">
    <source>
        <dbReference type="ARBA" id="ARBA00022723"/>
    </source>
</evidence>
<keyword evidence="6" id="KW-0441">Lipid A biosynthesis</keyword>
<keyword evidence="10" id="KW-0443">Lipid metabolism</keyword>
<keyword evidence="9" id="KW-0862">Zinc</keyword>
<comment type="pathway">
    <text evidence="3">Glycolipid biosynthesis; lipid IV(A) biosynthesis; lipid IV(A) from (3R)-3-hydroxytetradecanoyl-[acyl-carrier-protein] and UDP-N-acetyl-alpha-D-glucosamine: step 2/6.</text>
</comment>
<dbReference type="Gene3D" id="3.30.230.20">
    <property type="entry name" value="lpxc deacetylase, domain 1"/>
    <property type="match status" value="1"/>
</dbReference>
<proteinExistence type="predicted"/>
<reference evidence="12 13" key="1">
    <citation type="submission" date="2018-04" db="EMBL/GenBank/DDBJ databases">
        <title>Methylobacterium sp. PR1016A genome.</title>
        <authorList>
            <person name="Park W."/>
        </authorList>
    </citation>
    <scope>NUCLEOTIDE SEQUENCE [LARGE SCALE GENOMIC DNA]</scope>
    <source>
        <strain evidence="12 13">PR1016A</strain>
    </source>
</reference>
<keyword evidence="7" id="KW-0479">Metal-binding</keyword>
<dbReference type="EC" id="3.5.1.108" evidence="4"/>
<dbReference type="GO" id="GO:0103117">
    <property type="term" value="F:UDP-3-O-acyl-N-acetylglucosamine deacetylase activity"/>
    <property type="evidence" value="ECO:0007669"/>
    <property type="project" value="UniProtKB-EC"/>
</dbReference>
<dbReference type="InterPro" id="IPR011334">
    <property type="entry name" value="UDP-acyl_GlcNac_deAcase_C"/>
</dbReference>
<dbReference type="PANTHER" id="PTHR33694:SF1">
    <property type="entry name" value="UDP-3-O-ACYL-N-ACETYLGLUCOSAMINE DEACETYLASE 1, MITOCHONDRIAL-RELATED"/>
    <property type="match status" value="1"/>
</dbReference>
<evidence type="ECO:0000256" key="5">
    <source>
        <dbReference type="ARBA" id="ARBA00022516"/>
    </source>
</evidence>
<dbReference type="InterPro" id="IPR004463">
    <property type="entry name" value="UDP-acyl_GlcNac_deAcase"/>
</dbReference>
<evidence type="ECO:0000256" key="9">
    <source>
        <dbReference type="ARBA" id="ARBA00022833"/>
    </source>
</evidence>
<dbReference type="GO" id="GO:0046872">
    <property type="term" value="F:metal ion binding"/>
    <property type="evidence" value="ECO:0007669"/>
    <property type="project" value="UniProtKB-KW"/>
</dbReference>
<dbReference type="PANTHER" id="PTHR33694">
    <property type="entry name" value="UDP-3-O-ACYL-N-ACETYLGLUCOSAMINE DEACETYLASE 1, MITOCHONDRIAL-RELATED"/>
    <property type="match status" value="1"/>
</dbReference>
<protein>
    <recommendedName>
        <fullName evidence="4">UDP-3-O-acyl-N-acetylglucosamine deacetylase</fullName>
        <ecNumber evidence="4">3.5.1.108</ecNumber>
    </recommendedName>
</protein>
<dbReference type="UniPathway" id="UPA00359">
    <property type="reaction ID" value="UER00478"/>
</dbReference>
<sequence length="388" mass="41191">MEFDGVAHAAGGAWREATLGRSVSVRGPGLHTGRVARVTLAPAPAGHGIRFAVRCPTSGTCTEVPAGTAGWIASRMSTALDLGRGRKLRTIEHLMAGLAASGIDNAAITVEGTEIPILDGSAARWCALIESAGRVPQDRPRQALRIRAPFQVDGLHGFLRAEPAETFQVDVSTDRLPGFGVLRWSGPIDARTFRAEIAPSRSFGNASLIWRTLLKTRLARTLLPGPARDRLWARSFDSQTVRDGGLAPAPARPECRHAICPETEGRMHPCDREPLLRGARPGRVAILLGGRVLGGARFPDEPVRHKILDLVGDLGLAGRPILGRIVANCPTHALTFAFLTELMRHPECWEVVSLADAAPFGRGTVTDRGAIGTCGGAIGTDRGAIGTT</sequence>
<dbReference type="GO" id="GO:0009245">
    <property type="term" value="P:lipid A biosynthetic process"/>
    <property type="evidence" value="ECO:0007669"/>
    <property type="project" value="UniProtKB-KW"/>
</dbReference>
<dbReference type="GO" id="GO:0016020">
    <property type="term" value="C:membrane"/>
    <property type="evidence" value="ECO:0007669"/>
    <property type="project" value="GOC"/>
</dbReference>
<evidence type="ECO:0000313" key="12">
    <source>
        <dbReference type="EMBL" id="AWB21295.1"/>
    </source>
</evidence>
<evidence type="ECO:0000256" key="8">
    <source>
        <dbReference type="ARBA" id="ARBA00022801"/>
    </source>
</evidence>
<evidence type="ECO:0000313" key="13">
    <source>
        <dbReference type="Proteomes" id="UP000244755"/>
    </source>
</evidence>
<comment type="catalytic activity">
    <reaction evidence="11">
        <text>a UDP-3-O-[(3R)-3-hydroxyacyl]-N-acetyl-alpha-D-glucosamine + H2O = a UDP-3-O-[(3R)-3-hydroxyacyl]-alpha-D-glucosamine + acetate</text>
        <dbReference type="Rhea" id="RHEA:67816"/>
        <dbReference type="ChEBI" id="CHEBI:15377"/>
        <dbReference type="ChEBI" id="CHEBI:30089"/>
        <dbReference type="ChEBI" id="CHEBI:137740"/>
        <dbReference type="ChEBI" id="CHEBI:173225"/>
        <dbReference type="EC" id="3.5.1.108"/>
    </reaction>
</comment>
<dbReference type="EMBL" id="CP028843">
    <property type="protein sequence ID" value="AWB21295.1"/>
    <property type="molecule type" value="Genomic_DNA"/>
</dbReference>
<dbReference type="KEGG" id="mee:DA075_10545"/>
<accession>A0A2R4WIE4</accession>
<evidence type="ECO:0000256" key="11">
    <source>
        <dbReference type="ARBA" id="ARBA00024535"/>
    </source>
</evidence>
<dbReference type="InterPro" id="IPR015870">
    <property type="entry name" value="UDP-acyl_N-AcGlcN_deAcase_N"/>
</dbReference>
<evidence type="ECO:0000256" key="4">
    <source>
        <dbReference type="ARBA" id="ARBA00012745"/>
    </source>
</evidence>
<gene>
    <name evidence="12" type="ORF">DA075_10545</name>
</gene>
<evidence type="ECO:0000256" key="1">
    <source>
        <dbReference type="ARBA" id="ARBA00001947"/>
    </source>
</evidence>